<evidence type="ECO:0000256" key="6">
    <source>
        <dbReference type="ARBA" id="ARBA00022475"/>
    </source>
</evidence>
<dbReference type="InterPro" id="IPR001757">
    <property type="entry name" value="P_typ_ATPase"/>
</dbReference>
<dbReference type="PROSITE" id="PS00154">
    <property type="entry name" value="ATPASE_E1_E2"/>
    <property type="match status" value="1"/>
</dbReference>
<dbReference type="GO" id="GO:0015444">
    <property type="term" value="F:P-type magnesium transporter activity"/>
    <property type="evidence" value="ECO:0007669"/>
    <property type="project" value="UniProtKB-EC"/>
</dbReference>
<comment type="function">
    <text evidence="1">Mediates magnesium influx to the cytosol.</text>
</comment>
<keyword evidence="9 18" id="KW-0812">Transmembrane</keyword>
<dbReference type="SFLD" id="SFLDG00002">
    <property type="entry name" value="C1.7:_P-type_atpase_like"/>
    <property type="match status" value="1"/>
</dbReference>
<keyword evidence="12" id="KW-0460">Magnesium</keyword>
<feature type="transmembrane region" description="Helical" evidence="18">
    <location>
        <begin position="305"/>
        <end position="326"/>
    </location>
</feature>
<evidence type="ECO:0000313" key="20">
    <source>
        <dbReference type="EMBL" id="ORY44666.1"/>
    </source>
</evidence>
<evidence type="ECO:0000256" key="18">
    <source>
        <dbReference type="SAM" id="Phobius"/>
    </source>
</evidence>
<keyword evidence="6" id="KW-1003">Cell membrane</keyword>
<feature type="transmembrane region" description="Helical" evidence="18">
    <location>
        <begin position="874"/>
        <end position="897"/>
    </location>
</feature>
<dbReference type="AlphaFoldDB" id="A0A1Y2CCL2"/>
<evidence type="ECO:0000256" key="17">
    <source>
        <dbReference type="ARBA" id="ARBA00047295"/>
    </source>
</evidence>
<comment type="catalytic activity">
    <reaction evidence="17">
        <text>Mg(2+)(out) + ATP + H2O = Mg(2+)(in) + ADP + phosphate + H(+)</text>
        <dbReference type="Rhea" id="RHEA:10260"/>
        <dbReference type="ChEBI" id="CHEBI:15377"/>
        <dbReference type="ChEBI" id="CHEBI:15378"/>
        <dbReference type="ChEBI" id="CHEBI:18420"/>
        <dbReference type="ChEBI" id="CHEBI:30616"/>
        <dbReference type="ChEBI" id="CHEBI:43474"/>
        <dbReference type="ChEBI" id="CHEBI:456216"/>
        <dbReference type="EC" id="7.2.2.14"/>
    </reaction>
</comment>
<dbReference type="OrthoDB" id="158672at2759"/>
<evidence type="ECO:0000256" key="4">
    <source>
        <dbReference type="ARBA" id="ARBA00012786"/>
    </source>
</evidence>
<dbReference type="Gene3D" id="3.40.1110.10">
    <property type="entry name" value="Calcium-transporting ATPase, cytoplasmic domain N"/>
    <property type="match status" value="1"/>
</dbReference>
<dbReference type="SFLD" id="SFLDF00027">
    <property type="entry name" value="p-type_atpase"/>
    <property type="match status" value="1"/>
</dbReference>
<evidence type="ECO:0000256" key="13">
    <source>
        <dbReference type="ARBA" id="ARBA00022967"/>
    </source>
</evidence>
<reference evidence="20 21" key="1">
    <citation type="submission" date="2016-07" db="EMBL/GenBank/DDBJ databases">
        <title>Pervasive Adenine N6-methylation of Active Genes in Fungi.</title>
        <authorList>
            <consortium name="DOE Joint Genome Institute"/>
            <person name="Mondo S.J."/>
            <person name="Dannebaum R.O."/>
            <person name="Kuo R.C."/>
            <person name="Labutti K."/>
            <person name="Haridas S."/>
            <person name="Kuo A."/>
            <person name="Salamov A."/>
            <person name="Ahrendt S.R."/>
            <person name="Lipzen A."/>
            <person name="Sullivan W."/>
            <person name="Andreopoulos W.B."/>
            <person name="Clum A."/>
            <person name="Lindquist E."/>
            <person name="Daum C."/>
            <person name="Ramamoorthy G.K."/>
            <person name="Gryganskyi A."/>
            <person name="Culley D."/>
            <person name="Magnuson J.K."/>
            <person name="James T.Y."/>
            <person name="O'Malley M.A."/>
            <person name="Stajich J.E."/>
            <person name="Spatafora J.W."/>
            <person name="Visel A."/>
            <person name="Grigoriev I.V."/>
        </authorList>
    </citation>
    <scope>NUCLEOTIDE SEQUENCE [LARGE SCALE GENOMIC DNA]</scope>
    <source>
        <strain evidence="20 21">JEL800</strain>
    </source>
</reference>
<feature type="transmembrane region" description="Helical" evidence="18">
    <location>
        <begin position="840"/>
        <end position="862"/>
    </location>
</feature>
<evidence type="ECO:0000256" key="16">
    <source>
        <dbReference type="ARBA" id="ARBA00029806"/>
    </source>
</evidence>
<evidence type="ECO:0000256" key="2">
    <source>
        <dbReference type="ARBA" id="ARBA00004429"/>
    </source>
</evidence>
<keyword evidence="15 18" id="KW-0472">Membrane</keyword>
<dbReference type="Pfam" id="PF00690">
    <property type="entry name" value="Cation_ATPase_N"/>
    <property type="match status" value="1"/>
</dbReference>
<dbReference type="Gene3D" id="3.40.50.1000">
    <property type="entry name" value="HAD superfamily/HAD-like"/>
    <property type="match status" value="1"/>
</dbReference>
<dbReference type="GO" id="GO:0005524">
    <property type="term" value="F:ATP binding"/>
    <property type="evidence" value="ECO:0007669"/>
    <property type="project" value="UniProtKB-KW"/>
</dbReference>
<dbReference type="NCBIfam" id="TIGR01494">
    <property type="entry name" value="ATPase_P-type"/>
    <property type="match status" value="1"/>
</dbReference>
<dbReference type="Gene3D" id="2.70.150.10">
    <property type="entry name" value="Calcium-transporting ATPase, cytoplasmic transduction domain A"/>
    <property type="match status" value="1"/>
</dbReference>
<evidence type="ECO:0000259" key="19">
    <source>
        <dbReference type="SMART" id="SM00831"/>
    </source>
</evidence>
<dbReference type="InterPro" id="IPR023214">
    <property type="entry name" value="HAD_sf"/>
</dbReference>
<feature type="transmembrane region" description="Helical" evidence="18">
    <location>
        <begin position="338"/>
        <end position="360"/>
    </location>
</feature>
<evidence type="ECO:0000256" key="7">
    <source>
        <dbReference type="ARBA" id="ARBA00022519"/>
    </source>
</evidence>
<keyword evidence="11" id="KW-0067">ATP-binding</keyword>
<keyword evidence="8" id="KW-0597">Phosphoprotein</keyword>
<evidence type="ECO:0000256" key="10">
    <source>
        <dbReference type="ARBA" id="ARBA00022741"/>
    </source>
</evidence>
<protein>
    <recommendedName>
        <fullName evidence="5">Magnesium-transporting ATPase, P-type 1</fullName>
        <ecNumber evidence="4">7.2.2.14</ecNumber>
    </recommendedName>
    <alternativeName>
        <fullName evidence="16">Mg(2+) transport ATPase, P-type 1</fullName>
    </alternativeName>
</protein>
<dbReference type="GO" id="GO:0005886">
    <property type="term" value="C:plasma membrane"/>
    <property type="evidence" value="ECO:0007669"/>
    <property type="project" value="UniProtKB-SubCell"/>
</dbReference>
<dbReference type="InterPro" id="IPR004014">
    <property type="entry name" value="ATPase_P-typ_cation-transptr_N"/>
</dbReference>
<dbReference type="InterPro" id="IPR018303">
    <property type="entry name" value="ATPase_P-typ_P_site"/>
</dbReference>
<dbReference type="SFLD" id="SFLDS00003">
    <property type="entry name" value="Haloacid_Dehalogenase"/>
    <property type="match status" value="1"/>
</dbReference>
<proteinExistence type="inferred from homology"/>
<organism evidence="20 21">
    <name type="scientific">Rhizoclosmatium globosum</name>
    <dbReference type="NCBI Taxonomy" id="329046"/>
    <lineage>
        <taxon>Eukaryota</taxon>
        <taxon>Fungi</taxon>
        <taxon>Fungi incertae sedis</taxon>
        <taxon>Chytridiomycota</taxon>
        <taxon>Chytridiomycota incertae sedis</taxon>
        <taxon>Chytridiomycetes</taxon>
        <taxon>Chytridiales</taxon>
        <taxon>Chytriomycetaceae</taxon>
        <taxon>Rhizoclosmatium</taxon>
    </lineage>
</organism>
<evidence type="ECO:0000256" key="12">
    <source>
        <dbReference type="ARBA" id="ARBA00022842"/>
    </source>
</evidence>
<dbReference type="STRING" id="329046.A0A1Y2CCL2"/>
<dbReference type="PRINTS" id="PR01836">
    <property type="entry name" value="MGATPASE"/>
</dbReference>
<dbReference type="GO" id="GO:0016887">
    <property type="term" value="F:ATP hydrolysis activity"/>
    <property type="evidence" value="ECO:0007669"/>
    <property type="project" value="InterPro"/>
</dbReference>
<feature type="transmembrane region" description="Helical" evidence="18">
    <location>
        <begin position="137"/>
        <end position="156"/>
    </location>
</feature>
<comment type="similarity">
    <text evidence="3">Belongs to the cation transport ATPase (P-type) (TC 3.A.3) family. Type IIIB subfamily.</text>
</comment>
<dbReference type="InterPro" id="IPR059000">
    <property type="entry name" value="ATPase_P-type_domA"/>
</dbReference>
<feature type="transmembrane region" description="Helical" evidence="18">
    <location>
        <begin position="105"/>
        <end position="131"/>
    </location>
</feature>
<dbReference type="EC" id="7.2.2.14" evidence="4"/>
<evidence type="ECO:0000256" key="14">
    <source>
        <dbReference type="ARBA" id="ARBA00022989"/>
    </source>
</evidence>
<dbReference type="SUPFAM" id="SSF81653">
    <property type="entry name" value="Calcium ATPase, transduction domain A"/>
    <property type="match status" value="1"/>
</dbReference>
<dbReference type="InterPro" id="IPR006415">
    <property type="entry name" value="P-type_ATPase_IIIB"/>
</dbReference>
<dbReference type="SUPFAM" id="SSF81665">
    <property type="entry name" value="Calcium ATPase, transmembrane domain M"/>
    <property type="match status" value="1"/>
</dbReference>
<name>A0A1Y2CCL2_9FUNG</name>
<dbReference type="SMART" id="SM00831">
    <property type="entry name" value="Cation_ATPase_N"/>
    <property type="match status" value="1"/>
</dbReference>
<dbReference type="InterPro" id="IPR023298">
    <property type="entry name" value="ATPase_P-typ_TM_dom_sf"/>
</dbReference>
<evidence type="ECO:0000256" key="11">
    <source>
        <dbReference type="ARBA" id="ARBA00022840"/>
    </source>
</evidence>
<keyword evidence="13" id="KW-1278">Translocase</keyword>
<feature type="domain" description="Cation-transporting P-type ATPase N-terminal" evidence="19">
    <location>
        <begin position="60"/>
        <end position="133"/>
    </location>
</feature>
<dbReference type="InterPro" id="IPR044492">
    <property type="entry name" value="P_typ_ATPase_HD_dom"/>
</dbReference>
<keyword evidence="14 18" id="KW-1133">Transmembrane helix</keyword>
<evidence type="ECO:0000256" key="9">
    <source>
        <dbReference type="ARBA" id="ARBA00022692"/>
    </source>
</evidence>
<evidence type="ECO:0000256" key="5">
    <source>
        <dbReference type="ARBA" id="ARBA00013555"/>
    </source>
</evidence>
<evidence type="ECO:0000256" key="1">
    <source>
        <dbReference type="ARBA" id="ARBA00003954"/>
    </source>
</evidence>
<comment type="caution">
    <text evidence="20">The sequence shown here is derived from an EMBL/GenBank/DDBJ whole genome shotgun (WGS) entry which is preliminary data.</text>
</comment>
<gene>
    <name evidence="20" type="ORF">BCR33DRAFT_679225</name>
</gene>
<dbReference type="Pfam" id="PF00122">
    <property type="entry name" value="E1-E2_ATPase"/>
    <property type="match status" value="1"/>
</dbReference>
<dbReference type="InterPro" id="IPR036412">
    <property type="entry name" value="HAD-like_sf"/>
</dbReference>
<dbReference type="Pfam" id="PF00689">
    <property type="entry name" value="Cation_ATPase_C"/>
    <property type="match status" value="1"/>
</dbReference>
<dbReference type="InterPro" id="IPR023299">
    <property type="entry name" value="ATPase_P-typ_cyto_dom_N"/>
</dbReference>
<evidence type="ECO:0000313" key="21">
    <source>
        <dbReference type="Proteomes" id="UP000193642"/>
    </source>
</evidence>
<dbReference type="InterPro" id="IPR006068">
    <property type="entry name" value="ATPase_P-typ_cation-transptr_C"/>
</dbReference>
<feature type="non-terminal residue" evidence="20">
    <location>
        <position position="940"/>
    </location>
</feature>
<comment type="subcellular location">
    <subcellularLocation>
        <location evidence="2">Cell inner membrane</location>
        <topology evidence="2">Multi-pass membrane protein</topology>
    </subcellularLocation>
</comment>
<dbReference type="SUPFAM" id="SSF56784">
    <property type="entry name" value="HAD-like"/>
    <property type="match status" value="1"/>
</dbReference>
<keyword evidence="7" id="KW-0997">Cell inner membrane</keyword>
<accession>A0A1Y2CCL2</accession>
<dbReference type="Proteomes" id="UP000193642">
    <property type="component" value="Unassembled WGS sequence"/>
</dbReference>
<evidence type="ECO:0000256" key="3">
    <source>
        <dbReference type="ARBA" id="ARBA00008746"/>
    </source>
</evidence>
<dbReference type="InterPro" id="IPR008250">
    <property type="entry name" value="ATPase_P-typ_transduc_dom_A_sf"/>
</dbReference>
<sequence>MSSKSVTLSLKPASAFDAHESQTSKPVSFAQRLKRTFSPAERKRLKEVALRNEAIDMLVNCASLDTDALLARLFTDRQGLTSEWAAERLIKYGPNIIHATKPPAWYTLLLLAATHPFQILLIILACSNVVIPGNVNWPPFVYLMLMFLFATVSRFVQEMKSTSAAQTLLALYKTHVIAFRRVLKDSFSVPCKLERSTVVPGDVIQLTAGTVFPGDCIIINANDLMVGESSLTGESIPVQKTAGAVNNSGGIFECTNIGLMGTNVQSGVGVAVVVNTGDRTFISGVASELSKKGSRTAYDRGVHQVTYLLLGITVTLVTAIVLIDIYYGKQDPSSAFEFGVATACGVLPEMLPMVINGNLIKGSLELVKHRAIVKQISSIQNVGAMEVLCSDKTGTLTKDEVVLIRSVNADGNVSMVPLSLGFINSCLQEGLKNVLDEAIIDAATEGFADFGVVNGIVDAYQCIAEIPFDFERRCVSVVVEKDSTSEDSVDTMVANSVSRETIMVCKGAVEEILTRSTSFIDNNGLACALTQEKLSEITGMIHEMNNDGLRVLGVATRTFAIPKAGYSNVDENDMTFQGCLAFLDPPKETSVEAIQQLRDLAVEVKVLTGDNLNVSVKICRDVGIPVTHVYSGNQLESMSEKEFENAVEVGTVFAKLSPVQKRQVVEHLQSKGKVVGFLGDGINDALALKCADVGISVDMATEVAKDAADIILLEKSLLILSHAVRTGRIVYGNTVKYIKMATSSNFGNCFSNVVAALWFPSFQPISAMMILTNNMLYDISQTTMPWDSVDESFLEIPRKWDIIDLLMFIVSIGPLSSLFDASTFAINLNYWGWNDGVDTLGFFQTSWFIESLLTQTIIVHLLRTEKIPFIQSTASWQVLLGTGLTCVAGMVLPFTPIGSLLGMAVIPAIQYGFIFMNIFLYVCVVLGGKAIYIRVRGRWL</sequence>
<dbReference type="EMBL" id="MCGO01000021">
    <property type="protein sequence ID" value="ORY44666.1"/>
    <property type="molecule type" value="Genomic_DNA"/>
</dbReference>
<dbReference type="NCBIfam" id="TIGR01524">
    <property type="entry name" value="ATPase-IIIB_Mg"/>
    <property type="match status" value="1"/>
</dbReference>
<evidence type="ECO:0000256" key="8">
    <source>
        <dbReference type="ARBA" id="ARBA00022553"/>
    </source>
</evidence>
<dbReference type="PANTHER" id="PTHR42861">
    <property type="entry name" value="CALCIUM-TRANSPORTING ATPASE"/>
    <property type="match status" value="1"/>
</dbReference>
<dbReference type="Gene3D" id="1.20.1110.10">
    <property type="entry name" value="Calcium-transporting ATPase, transmembrane domain"/>
    <property type="match status" value="1"/>
</dbReference>
<keyword evidence="21" id="KW-1185">Reference proteome</keyword>
<keyword evidence="10" id="KW-0547">Nucleotide-binding</keyword>
<feature type="transmembrane region" description="Helical" evidence="18">
    <location>
        <begin position="909"/>
        <end position="932"/>
    </location>
</feature>
<evidence type="ECO:0000256" key="15">
    <source>
        <dbReference type="ARBA" id="ARBA00023136"/>
    </source>
</evidence>
<dbReference type="Pfam" id="PF13246">
    <property type="entry name" value="Cation_ATPase"/>
    <property type="match status" value="1"/>
</dbReference>